<dbReference type="STRING" id="947033.Lste_0987"/>
<organism evidence="1 2">
    <name type="scientific">Legionella steelei</name>
    <dbReference type="NCBI Taxonomy" id="947033"/>
    <lineage>
        <taxon>Bacteria</taxon>
        <taxon>Pseudomonadati</taxon>
        <taxon>Pseudomonadota</taxon>
        <taxon>Gammaproteobacteria</taxon>
        <taxon>Legionellales</taxon>
        <taxon>Legionellaceae</taxon>
        <taxon>Legionella</taxon>
    </lineage>
</organism>
<dbReference type="AlphaFoldDB" id="A0A0W0ZF79"/>
<dbReference type="InterPro" id="IPR036770">
    <property type="entry name" value="Ankyrin_rpt-contain_sf"/>
</dbReference>
<protein>
    <submittedName>
        <fullName evidence="1">Ankyrin repeats (3 copies)</fullName>
    </submittedName>
</protein>
<sequence length="268" mass="29720">MQEKAELPLAERLSQPQNSQLKKDVDGWLKELNLSPEALNSSLVAKAISIKAAQVGNLDVIRFLTEHKYIGPNSTDYIMHWAVSRGHAHIVKYLIKYSNAMQIENVLCDAAKEGHFTIVQCLLENTQVDSAVRNNSAIRLALEKGHVDVVLLLALQPSVVALMNFHKELGISGSLRKQVAELKKAIKMVLNQYTSNSCLFFQSAFDTNSSLSVLVKDVVLNIAGVGLSLLEQELHLSDKCMKNILSIRRDILSGYSEPTPEENTIKLT</sequence>
<name>A0A0W0ZF79_9GAMM</name>
<reference evidence="1 2" key="1">
    <citation type="submission" date="2015-11" db="EMBL/GenBank/DDBJ databases">
        <title>Genomic analysis of 38 Legionella species identifies large and diverse effector repertoires.</title>
        <authorList>
            <person name="Burstein D."/>
            <person name="Amaro F."/>
            <person name="Zusman T."/>
            <person name="Lifshitz Z."/>
            <person name="Cohen O."/>
            <person name="Gilbert J.A."/>
            <person name="Pupko T."/>
            <person name="Shuman H.A."/>
            <person name="Segal G."/>
        </authorList>
    </citation>
    <scope>NUCLEOTIDE SEQUENCE [LARGE SCALE GENOMIC DNA]</scope>
    <source>
        <strain evidence="1 2">IMVS3376</strain>
    </source>
</reference>
<dbReference type="PANTHER" id="PTHR46586:SF3">
    <property type="entry name" value="ANKYRIN REPEAT-CONTAINING PROTEIN"/>
    <property type="match status" value="1"/>
</dbReference>
<evidence type="ECO:0000313" key="1">
    <source>
        <dbReference type="EMBL" id="KTD67829.1"/>
    </source>
</evidence>
<dbReference type="OrthoDB" id="5632076at2"/>
<dbReference type="Pfam" id="PF12796">
    <property type="entry name" value="Ank_2"/>
    <property type="match status" value="1"/>
</dbReference>
<dbReference type="RefSeq" id="WP_058509972.1">
    <property type="nucleotide sequence ID" value="NZ_LNYY01000019.1"/>
</dbReference>
<dbReference type="InterPro" id="IPR002110">
    <property type="entry name" value="Ankyrin_rpt"/>
</dbReference>
<dbReference type="PATRIC" id="fig|947033.5.peg.1055"/>
<dbReference type="Proteomes" id="UP000054926">
    <property type="component" value="Unassembled WGS sequence"/>
</dbReference>
<dbReference type="InterPro" id="IPR052050">
    <property type="entry name" value="SecEffector_AnkRepeat"/>
</dbReference>
<proteinExistence type="predicted"/>
<gene>
    <name evidence="1" type="ORF">Lste_0987</name>
</gene>
<dbReference type="Gene3D" id="1.25.40.20">
    <property type="entry name" value="Ankyrin repeat-containing domain"/>
    <property type="match status" value="1"/>
</dbReference>
<comment type="caution">
    <text evidence="1">The sequence shown here is derived from an EMBL/GenBank/DDBJ whole genome shotgun (WGS) entry which is preliminary data.</text>
</comment>
<accession>A0A0W0ZF79</accession>
<evidence type="ECO:0000313" key="2">
    <source>
        <dbReference type="Proteomes" id="UP000054926"/>
    </source>
</evidence>
<dbReference type="SUPFAM" id="SSF48403">
    <property type="entry name" value="Ankyrin repeat"/>
    <property type="match status" value="1"/>
</dbReference>
<dbReference type="EMBL" id="LNYY01000019">
    <property type="protein sequence ID" value="KTD67829.1"/>
    <property type="molecule type" value="Genomic_DNA"/>
</dbReference>
<keyword evidence="2" id="KW-1185">Reference proteome</keyword>
<dbReference type="PANTHER" id="PTHR46586">
    <property type="entry name" value="ANKYRIN REPEAT-CONTAINING PROTEIN"/>
    <property type="match status" value="1"/>
</dbReference>